<evidence type="ECO:0000313" key="3">
    <source>
        <dbReference type="Proteomes" id="UP001157960"/>
    </source>
</evidence>
<feature type="domain" description="N-acetyltransferase" evidence="1">
    <location>
        <begin position="224"/>
        <end position="347"/>
    </location>
</feature>
<comment type="caution">
    <text evidence="2">The sequence shown here is derived from an EMBL/GenBank/DDBJ whole genome shotgun (WGS) entry which is preliminary data.</text>
</comment>
<reference evidence="2 3" key="1">
    <citation type="submission" date="2017-05" db="EMBL/GenBank/DDBJ databases">
        <authorList>
            <person name="Varghese N."/>
            <person name="Submissions S."/>
        </authorList>
    </citation>
    <scope>NUCLEOTIDE SEQUENCE [LARGE SCALE GENOMIC DNA]</scope>
    <source>
        <strain evidence="2 3">DSM 28214</strain>
    </source>
</reference>
<dbReference type="Proteomes" id="UP001157960">
    <property type="component" value="Unassembled WGS sequence"/>
</dbReference>
<evidence type="ECO:0000313" key="2">
    <source>
        <dbReference type="EMBL" id="SMP31246.1"/>
    </source>
</evidence>
<keyword evidence="3" id="KW-1185">Reference proteome</keyword>
<gene>
    <name evidence="2" type="ORF">SAMN06264346_11385</name>
</gene>
<organism evidence="2 3">
    <name type="scientific">Chryseobacterium profundimaris</name>
    <dbReference type="NCBI Taxonomy" id="1387275"/>
    <lineage>
        <taxon>Bacteria</taxon>
        <taxon>Pseudomonadati</taxon>
        <taxon>Bacteroidota</taxon>
        <taxon>Flavobacteriia</taxon>
        <taxon>Flavobacteriales</taxon>
        <taxon>Weeksellaceae</taxon>
        <taxon>Chryseobacterium group</taxon>
        <taxon>Chryseobacterium</taxon>
    </lineage>
</organism>
<dbReference type="Pfam" id="PF00583">
    <property type="entry name" value="Acetyltransf_1"/>
    <property type="match status" value="1"/>
</dbReference>
<evidence type="ECO:0000259" key="1">
    <source>
        <dbReference type="Pfam" id="PF00583"/>
    </source>
</evidence>
<dbReference type="EMBL" id="FXTZ01000013">
    <property type="protein sequence ID" value="SMP31246.1"/>
    <property type="molecule type" value="Genomic_DNA"/>
</dbReference>
<dbReference type="CDD" id="cd04301">
    <property type="entry name" value="NAT_SF"/>
    <property type="match status" value="2"/>
</dbReference>
<accession>A0ABY1PEN5</accession>
<dbReference type="InterPro" id="IPR016181">
    <property type="entry name" value="Acyl_CoA_acyltransferase"/>
</dbReference>
<dbReference type="SUPFAM" id="SSF55729">
    <property type="entry name" value="Acyl-CoA N-acyltransferases (Nat)"/>
    <property type="match status" value="1"/>
</dbReference>
<dbReference type="Gene3D" id="3.40.630.30">
    <property type="match status" value="1"/>
</dbReference>
<dbReference type="InterPro" id="IPR000182">
    <property type="entry name" value="GNAT_dom"/>
</dbReference>
<proteinExistence type="predicted"/>
<name>A0ABY1PEN5_9FLAO</name>
<dbReference type="PANTHER" id="PTHR41368:SF1">
    <property type="entry name" value="PROTEIN YGHO"/>
    <property type="match status" value="1"/>
</dbReference>
<dbReference type="InterPro" id="IPR039968">
    <property type="entry name" value="BcerS-like"/>
</dbReference>
<protein>
    <submittedName>
        <fullName evidence="2">Acetyltransferase (GNAT) family protein</fullName>
    </submittedName>
</protein>
<dbReference type="RefSeq" id="WP_283423280.1">
    <property type="nucleotide sequence ID" value="NZ_FXTZ01000013.1"/>
</dbReference>
<dbReference type="PANTHER" id="PTHR41368">
    <property type="entry name" value="PROTEIN YGHO"/>
    <property type="match status" value="1"/>
</dbReference>
<sequence>MSKISVIEVKTTDQLKQFVRFPMDLYENNPYYVPSFINDEINIWNPAENPAMQYSEAKQFLAFKDNTVVGRIAVMINHKEEKELGIRKVRFGWIDFIDDREVSKALIDTVIAYAKEKSIQRIEGPMGFTNLDKAGMLTMGFDKLATMIGIYNHQYYPEHLENLGLKKEKEWVEFELQFPEVLPDKIHKFNELISQKYKLKVLNFKSKDEIIEYVDPMFDLLDETYKHLSTYTPISAEQRKTYKEKYFKLIDKDYIVCVADDEDQLVAFAITMPSYSTALQKSRGKLLPFGWWHFLQAGRKNDRANFYLIGIHPDYQRRGVTSIIFKEIWKIFRKKGVKYLETNPELEENKSVQLLWQDYNPVNHKRRRTYSLDII</sequence>